<protein>
    <submittedName>
        <fullName evidence="2">Uncharacterized protein</fullName>
    </submittedName>
</protein>
<evidence type="ECO:0000256" key="1">
    <source>
        <dbReference type="SAM" id="Phobius"/>
    </source>
</evidence>
<name>A0A8H6CA60_9LECA</name>
<keyword evidence="1" id="KW-1133">Transmembrane helix</keyword>
<gene>
    <name evidence="2" type="ORF">HO133_003948</name>
</gene>
<organism evidence="2 3">
    <name type="scientific">Letharia lupina</name>
    <dbReference type="NCBI Taxonomy" id="560253"/>
    <lineage>
        <taxon>Eukaryota</taxon>
        <taxon>Fungi</taxon>
        <taxon>Dikarya</taxon>
        <taxon>Ascomycota</taxon>
        <taxon>Pezizomycotina</taxon>
        <taxon>Lecanoromycetes</taxon>
        <taxon>OSLEUM clade</taxon>
        <taxon>Lecanoromycetidae</taxon>
        <taxon>Lecanorales</taxon>
        <taxon>Lecanorineae</taxon>
        <taxon>Parmeliaceae</taxon>
        <taxon>Letharia</taxon>
    </lineage>
</organism>
<dbReference type="RefSeq" id="XP_037148916.1">
    <property type="nucleotide sequence ID" value="XM_037294869.1"/>
</dbReference>
<feature type="transmembrane region" description="Helical" evidence="1">
    <location>
        <begin position="76"/>
        <end position="96"/>
    </location>
</feature>
<dbReference type="EMBL" id="JACCJB010000019">
    <property type="protein sequence ID" value="KAF6219481.1"/>
    <property type="molecule type" value="Genomic_DNA"/>
</dbReference>
<feature type="transmembrane region" description="Helical" evidence="1">
    <location>
        <begin position="52"/>
        <end position="69"/>
    </location>
</feature>
<accession>A0A8H6CA60</accession>
<keyword evidence="3" id="KW-1185">Reference proteome</keyword>
<keyword evidence="1" id="KW-0472">Membrane</keyword>
<dbReference type="Proteomes" id="UP000593566">
    <property type="component" value="Unassembled WGS sequence"/>
</dbReference>
<sequence>MYPDCAYSNGNTIVQGPPDHPPISFEGFGAGTPFTTIGVHNELNRNPFIEDLLHIKFIAHTIFVIFPTISSTVSTYGYAVFIVIFAVGVTIAASSYNGNLTTVATYTEFVCKHARDE</sequence>
<keyword evidence="1" id="KW-0812">Transmembrane</keyword>
<proteinExistence type="predicted"/>
<evidence type="ECO:0000313" key="3">
    <source>
        <dbReference type="Proteomes" id="UP000593566"/>
    </source>
</evidence>
<reference evidence="2 3" key="1">
    <citation type="journal article" date="2020" name="Genomics">
        <title>Complete, high-quality genomes from long-read metagenomic sequencing of two wolf lichen thalli reveals enigmatic genome architecture.</title>
        <authorList>
            <person name="McKenzie S.K."/>
            <person name="Walston R.F."/>
            <person name="Allen J.L."/>
        </authorList>
    </citation>
    <scope>NUCLEOTIDE SEQUENCE [LARGE SCALE GENOMIC DNA]</scope>
    <source>
        <strain evidence="2">WasteWater1</strain>
    </source>
</reference>
<dbReference type="GeneID" id="59332358"/>
<dbReference type="AlphaFoldDB" id="A0A8H6CA60"/>
<comment type="caution">
    <text evidence="2">The sequence shown here is derived from an EMBL/GenBank/DDBJ whole genome shotgun (WGS) entry which is preliminary data.</text>
</comment>
<evidence type="ECO:0000313" key="2">
    <source>
        <dbReference type="EMBL" id="KAF6219481.1"/>
    </source>
</evidence>